<dbReference type="Gene3D" id="3.10.129.10">
    <property type="entry name" value="Hotdog Thioesterase"/>
    <property type="match status" value="1"/>
</dbReference>
<sequence>MDQTAAAYNMENARAHSVNSMGGGVQQAIQNKWMFVAGFNTINIFKDIPLGKAYEVHSYIVYWEKEAGWWFFDHTFVCPESGKILANGMTRVMLRDLKTKQRIHMPEYLALMNVSRECPEMPERVKRYHELDDQTRYRMEAWRGNEQVQPSLMEALVSPK</sequence>
<dbReference type="PANTHER" id="PTHR12475">
    <property type="match status" value="1"/>
</dbReference>
<gene>
    <name evidence="1" type="ORF">Ae201684_000744</name>
</gene>
<dbReference type="VEuPathDB" id="FungiDB:AeMF1_004498"/>
<dbReference type="AlphaFoldDB" id="A0A6G0XWF1"/>
<dbReference type="Pfam" id="PF13279">
    <property type="entry name" value="4HBT_2"/>
    <property type="match status" value="1"/>
</dbReference>
<comment type="caution">
    <text evidence="1">The sequence shown here is derived from an EMBL/GenBank/DDBJ whole genome shotgun (WGS) entry which is preliminary data.</text>
</comment>
<dbReference type="PANTHER" id="PTHR12475:SF4">
    <property type="entry name" value="PROTEIN THEM6"/>
    <property type="match status" value="1"/>
</dbReference>
<name>A0A6G0XWF1_9STRA</name>
<proteinExistence type="predicted"/>
<evidence type="ECO:0000313" key="2">
    <source>
        <dbReference type="Proteomes" id="UP000481153"/>
    </source>
</evidence>
<reference evidence="1 2" key="1">
    <citation type="submission" date="2019-07" db="EMBL/GenBank/DDBJ databases">
        <title>Genomics analysis of Aphanomyces spp. identifies a new class of oomycete effector associated with host adaptation.</title>
        <authorList>
            <person name="Gaulin E."/>
        </authorList>
    </citation>
    <scope>NUCLEOTIDE SEQUENCE [LARGE SCALE GENOMIC DNA]</scope>
    <source>
        <strain evidence="1 2">ATCC 201684</strain>
    </source>
</reference>
<accession>A0A6G0XWF1</accession>
<keyword evidence="2" id="KW-1185">Reference proteome</keyword>
<dbReference type="InterPro" id="IPR051490">
    <property type="entry name" value="THEM6_lcsJ_thioesterase"/>
</dbReference>
<dbReference type="Proteomes" id="UP000481153">
    <property type="component" value="Unassembled WGS sequence"/>
</dbReference>
<evidence type="ECO:0000313" key="1">
    <source>
        <dbReference type="EMBL" id="KAF0744838.1"/>
    </source>
</evidence>
<organism evidence="1 2">
    <name type="scientific">Aphanomyces euteiches</name>
    <dbReference type="NCBI Taxonomy" id="100861"/>
    <lineage>
        <taxon>Eukaryota</taxon>
        <taxon>Sar</taxon>
        <taxon>Stramenopiles</taxon>
        <taxon>Oomycota</taxon>
        <taxon>Saprolegniomycetes</taxon>
        <taxon>Saprolegniales</taxon>
        <taxon>Verrucalvaceae</taxon>
        <taxon>Aphanomyces</taxon>
    </lineage>
</organism>
<protein>
    <submittedName>
        <fullName evidence="1">Uncharacterized protein</fullName>
    </submittedName>
</protein>
<dbReference type="EMBL" id="VJMJ01000008">
    <property type="protein sequence ID" value="KAF0744838.1"/>
    <property type="molecule type" value="Genomic_DNA"/>
</dbReference>
<dbReference type="InterPro" id="IPR029069">
    <property type="entry name" value="HotDog_dom_sf"/>
</dbReference>
<dbReference type="SUPFAM" id="SSF54637">
    <property type="entry name" value="Thioesterase/thiol ester dehydrase-isomerase"/>
    <property type="match status" value="1"/>
</dbReference>